<sequence length="564" mass="61964">MRAAARAGEFLRRKRSVSGLLSSCAKRWESSGSASSAGGAERLQSHNLLPNGQGVGCGRVSHFGVSPFERFSMRSCSGVARVLTADMDSTLEAGPGDLGDGITASMNSTESNLDVEKKNVDCVDRGTGRIAAEHVQNNPASESPDVSSASGREKIELAQEAEGMRELVEGADIEDVNSAKRLKVEAAFAVLPHAARAWDHWNKLGAPKLMVAPMVDQSELPFRMLCRKYGATAAYSPMLHSRLFAQDAKYRLKEFSTCPEDRPLFIQFCANNPDTLLEAAKLVQDDCDYVDINFGCPQRIAKRGNYGAFLMDDLPLVRSLVEKLSSGLTTPVSCKIRMFPKLEDTLAYARMIEEAGCSLLAVHGRTRDQKDGKSIRADWGVIKAVKSALRIPVVANGNIRWLEDVDECIRATGVDGVMSAESLLENPALFAGYRMKPLDSSAAEPDDHDKKYSLNEPTLVLEYLDFCDKYPVPARMIRAHVHRMLGPWFRQYPHLREELNKQFSITTEWLKGLVHRLLAEHEASEILRQTGALDQVRENGVAQPIIIDALSDSSALQTANAVVS</sequence>
<keyword evidence="4" id="KW-0819">tRNA processing</keyword>
<dbReference type="Gene3D" id="3.20.20.70">
    <property type="entry name" value="Aldolase class I"/>
    <property type="match status" value="1"/>
</dbReference>
<reference evidence="16 18" key="1">
    <citation type="journal article" date="2008" name="Science">
        <title>The Physcomitrella genome reveals evolutionary insights into the conquest of land by plants.</title>
        <authorList>
            <person name="Rensing S."/>
            <person name="Lang D."/>
            <person name="Zimmer A."/>
            <person name="Terry A."/>
            <person name="Salamov A."/>
            <person name="Shapiro H."/>
            <person name="Nishiyama T."/>
            <person name="Perroud P.-F."/>
            <person name="Lindquist E."/>
            <person name="Kamisugi Y."/>
            <person name="Tanahashi T."/>
            <person name="Sakakibara K."/>
            <person name="Fujita T."/>
            <person name="Oishi K."/>
            <person name="Shin-I T."/>
            <person name="Kuroki Y."/>
            <person name="Toyoda A."/>
            <person name="Suzuki Y."/>
            <person name="Hashimoto A."/>
            <person name="Yamaguchi K."/>
            <person name="Sugano A."/>
            <person name="Kohara Y."/>
            <person name="Fujiyama A."/>
            <person name="Anterola A."/>
            <person name="Aoki S."/>
            <person name="Ashton N."/>
            <person name="Barbazuk W.B."/>
            <person name="Barker E."/>
            <person name="Bennetzen J."/>
            <person name="Bezanilla M."/>
            <person name="Blankenship R."/>
            <person name="Cho S.H."/>
            <person name="Dutcher S."/>
            <person name="Estelle M."/>
            <person name="Fawcett J.A."/>
            <person name="Gundlach H."/>
            <person name="Hanada K."/>
            <person name="Heyl A."/>
            <person name="Hicks K.A."/>
            <person name="Hugh J."/>
            <person name="Lohr M."/>
            <person name="Mayer K."/>
            <person name="Melkozernov A."/>
            <person name="Murata T."/>
            <person name="Nelson D."/>
            <person name="Pils B."/>
            <person name="Prigge M."/>
            <person name="Reiss B."/>
            <person name="Renner T."/>
            <person name="Rombauts S."/>
            <person name="Rushton P."/>
            <person name="Sanderfoot A."/>
            <person name="Schween G."/>
            <person name="Shiu S.-H."/>
            <person name="Stueber K."/>
            <person name="Theodoulou F.L."/>
            <person name="Tu H."/>
            <person name="Van de Peer Y."/>
            <person name="Verrier P.J."/>
            <person name="Waters E."/>
            <person name="Wood A."/>
            <person name="Yang L."/>
            <person name="Cove D."/>
            <person name="Cuming A."/>
            <person name="Hasebe M."/>
            <person name="Lucas S."/>
            <person name="Mishler D.B."/>
            <person name="Reski R."/>
            <person name="Grigoriev I."/>
            <person name="Quatrano R.S."/>
            <person name="Boore J.L."/>
        </authorList>
    </citation>
    <scope>NUCLEOTIDE SEQUENCE [LARGE SCALE GENOMIC DNA]</scope>
    <source>
        <strain evidence="17 18">cv. Gransden 2004</strain>
    </source>
</reference>
<comment type="similarity">
    <text evidence="8">Belongs to the Dus family. Dus1 subfamily.</text>
</comment>
<dbReference type="GO" id="GO:0050660">
    <property type="term" value="F:flavin adenine dinucleotide binding"/>
    <property type="evidence" value="ECO:0007669"/>
    <property type="project" value="InterPro"/>
</dbReference>
<evidence type="ECO:0000256" key="12">
    <source>
        <dbReference type="ARBA" id="ARBA00048934"/>
    </source>
</evidence>
<evidence type="ECO:0000259" key="15">
    <source>
        <dbReference type="Pfam" id="PF01207"/>
    </source>
</evidence>
<protein>
    <recommendedName>
        <fullName evidence="9">tRNA-dihydrouridine(16/17) synthase [NAD(P)(+)]</fullName>
        <ecNumber evidence="9">1.3.1.88</ecNumber>
    </recommendedName>
</protein>
<evidence type="ECO:0000313" key="17">
    <source>
        <dbReference type="EnsemblPlants" id="Pp3c3_25920V3.1"/>
    </source>
</evidence>
<feature type="compositionally biased region" description="Polar residues" evidence="14">
    <location>
        <begin position="135"/>
        <end position="150"/>
    </location>
</feature>
<reference evidence="16 18" key="2">
    <citation type="journal article" date="2018" name="Plant J.">
        <title>The Physcomitrella patens chromosome-scale assembly reveals moss genome structure and evolution.</title>
        <authorList>
            <person name="Lang D."/>
            <person name="Ullrich K.K."/>
            <person name="Murat F."/>
            <person name="Fuchs J."/>
            <person name="Jenkins J."/>
            <person name="Haas F.B."/>
            <person name="Piednoel M."/>
            <person name="Gundlach H."/>
            <person name="Van Bel M."/>
            <person name="Meyberg R."/>
            <person name="Vives C."/>
            <person name="Morata J."/>
            <person name="Symeonidi A."/>
            <person name="Hiss M."/>
            <person name="Muchero W."/>
            <person name="Kamisugi Y."/>
            <person name="Saleh O."/>
            <person name="Blanc G."/>
            <person name="Decker E.L."/>
            <person name="van Gessel N."/>
            <person name="Grimwood J."/>
            <person name="Hayes R.D."/>
            <person name="Graham S.W."/>
            <person name="Gunter L.E."/>
            <person name="McDaniel S.F."/>
            <person name="Hoernstein S.N.W."/>
            <person name="Larsson A."/>
            <person name="Li F.W."/>
            <person name="Perroud P.F."/>
            <person name="Phillips J."/>
            <person name="Ranjan P."/>
            <person name="Rokshar D.S."/>
            <person name="Rothfels C.J."/>
            <person name="Schneider L."/>
            <person name="Shu S."/>
            <person name="Stevenson D.W."/>
            <person name="Thummler F."/>
            <person name="Tillich M."/>
            <person name="Villarreal Aguilar J.C."/>
            <person name="Widiez T."/>
            <person name="Wong G.K."/>
            <person name="Wymore A."/>
            <person name="Zhang Y."/>
            <person name="Zimmer A.D."/>
            <person name="Quatrano R.S."/>
            <person name="Mayer K.F.X."/>
            <person name="Goodstein D."/>
            <person name="Casacuberta J.M."/>
            <person name="Vandepoele K."/>
            <person name="Reski R."/>
            <person name="Cuming A.C."/>
            <person name="Tuskan G.A."/>
            <person name="Maumus F."/>
            <person name="Salse J."/>
            <person name="Schmutz J."/>
            <person name="Rensing S.A."/>
        </authorList>
    </citation>
    <scope>NUCLEOTIDE SEQUENCE [LARGE SCALE GENOMIC DNA]</scope>
    <source>
        <strain evidence="17 18">cv. Gransden 2004</strain>
    </source>
</reference>
<evidence type="ECO:0000313" key="18">
    <source>
        <dbReference type="Proteomes" id="UP000006727"/>
    </source>
</evidence>
<evidence type="ECO:0000256" key="14">
    <source>
        <dbReference type="SAM" id="MobiDB-lite"/>
    </source>
</evidence>
<dbReference type="PANTHER" id="PTHR11082:SF5">
    <property type="entry name" value="TRNA-DIHYDROURIDINE(16_17) SYNTHASE [NAD(P)(+)]-LIKE"/>
    <property type="match status" value="1"/>
</dbReference>
<dbReference type="EC" id="1.3.1.88" evidence="9"/>
<dbReference type="STRING" id="3218.A0A2K1KW55"/>
<feature type="domain" description="DUS-like FMN-binding" evidence="15">
    <location>
        <begin position="210"/>
        <end position="442"/>
    </location>
</feature>
<organism evidence="16">
    <name type="scientific">Physcomitrium patens</name>
    <name type="common">Spreading-leaved earth moss</name>
    <name type="synonym">Physcomitrella patens</name>
    <dbReference type="NCBI Taxonomy" id="3218"/>
    <lineage>
        <taxon>Eukaryota</taxon>
        <taxon>Viridiplantae</taxon>
        <taxon>Streptophyta</taxon>
        <taxon>Embryophyta</taxon>
        <taxon>Bryophyta</taxon>
        <taxon>Bryophytina</taxon>
        <taxon>Bryopsida</taxon>
        <taxon>Funariidae</taxon>
        <taxon>Funariales</taxon>
        <taxon>Funariaceae</taxon>
        <taxon>Physcomitrium</taxon>
    </lineage>
</organism>
<dbReference type="CDD" id="cd02801">
    <property type="entry name" value="DUS_like_FMN"/>
    <property type="match status" value="1"/>
</dbReference>
<evidence type="ECO:0000313" key="16">
    <source>
        <dbReference type="EMBL" id="PNR57980.1"/>
    </source>
</evidence>
<dbReference type="EMBL" id="ABEU02000003">
    <property type="protein sequence ID" value="PNR57980.1"/>
    <property type="molecule type" value="Genomic_DNA"/>
</dbReference>
<dbReference type="OrthoDB" id="272303at2759"/>
<evidence type="ECO:0000256" key="4">
    <source>
        <dbReference type="ARBA" id="ARBA00022694"/>
    </source>
</evidence>
<dbReference type="Gramene" id="Pp3c3_25920V3.2">
    <property type="protein sequence ID" value="Pp3c3_25920V3.2"/>
    <property type="gene ID" value="Pp3c3_25920"/>
</dbReference>
<proteinExistence type="inferred from homology"/>
<feature type="region of interest" description="Disordered" evidence="14">
    <location>
        <begin position="131"/>
        <end position="152"/>
    </location>
</feature>
<dbReference type="EnsemblPlants" id="Pp3c3_25920V3.1">
    <property type="protein sequence ID" value="Pp3c3_25920V3.1"/>
    <property type="gene ID" value="Pp3c3_25920"/>
</dbReference>
<keyword evidence="18" id="KW-1185">Reference proteome</keyword>
<dbReference type="FunCoup" id="A0A2K1KW55">
    <property type="interactions" value="3943"/>
</dbReference>
<dbReference type="InterPro" id="IPR018517">
    <property type="entry name" value="tRNA_hU_synthase_CS"/>
</dbReference>
<evidence type="ECO:0000256" key="8">
    <source>
        <dbReference type="ARBA" id="ARBA00038313"/>
    </source>
</evidence>
<evidence type="ECO:0000256" key="9">
    <source>
        <dbReference type="ARBA" id="ARBA00038890"/>
    </source>
</evidence>
<evidence type="ECO:0000256" key="1">
    <source>
        <dbReference type="ARBA" id="ARBA00001917"/>
    </source>
</evidence>
<comment type="catalytic activity">
    <reaction evidence="11">
        <text>5,6-dihydrouridine(16) in tRNA + NADP(+) = uridine(16) in tRNA + NADPH + H(+)</text>
        <dbReference type="Rhea" id="RHEA:53376"/>
        <dbReference type="Rhea" id="RHEA-COMP:13543"/>
        <dbReference type="Rhea" id="RHEA-COMP:13544"/>
        <dbReference type="ChEBI" id="CHEBI:15378"/>
        <dbReference type="ChEBI" id="CHEBI:57783"/>
        <dbReference type="ChEBI" id="CHEBI:58349"/>
        <dbReference type="ChEBI" id="CHEBI:65315"/>
        <dbReference type="ChEBI" id="CHEBI:74443"/>
        <dbReference type="EC" id="1.3.1.88"/>
    </reaction>
    <physiologicalReaction direction="right-to-left" evidence="11">
        <dbReference type="Rhea" id="RHEA:53378"/>
    </physiologicalReaction>
</comment>
<comment type="catalytic activity">
    <reaction evidence="12">
        <text>5,6-dihydrouridine(16) in tRNA + NAD(+) = uridine(16) in tRNA + NADH + H(+)</text>
        <dbReference type="Rhea" id="RHEA:53380"/>
        <dbReference type="Rhea" id="RHEA-COMP:13543"/>
        <dbReference type="Rhea" id="RHEA-COMP:13544"/>
        <dbReference type="ChEBI" id="CHEBI:15378"/>
        <dbReference type="ChEBI" id="CHEBI:57540"/>
        <dbReference type="ChEBI" id="CHEBI:57945"/>
        <dbReference type="ChEBI" id="CHEBI:65315"/>
        <dbReference type="ChEBI" id="CHEBI:74443"/>
        <dbReference type="EC" id="1.3.1.88"/>
    </reaction>
    <physiologicalReaction direction="right-to-left" evidence="12">
        <dbReference type="Rhea" id="RHEA:53382"/>
    </physiologicalReaction>
</comment>
<name>A0A2K1KW55_PHYPA</name>
<dbReference type="PaxDb" id="3218-PP1S288_42V6.1"/>
<dbReference type="Gramene" id="Pp3c3_25920V3.1">
    <property type="protein sequence ID" value="Pp3c3_25920V3.1"/>
    <property type="gene ID" value="Pp3c3_25920"/>
</dbReference>
<evidence type="ECO:0000256" key="6">
    <source>
        <dbReference type="ARBA" id="ARBA00023002"/>
    </source>
</evidence>
<dbReference type="RefSeq" id="XP_024371083.1">
    <property type="nucleotide sequence ID" value="XM_024515315.1"/>
</dbReference>
<keyword evidence="3" id="KW-0288">FMN</keyword>
<dbReference type="PROSITE" id="PS01136">
    <property type="entry name" value="UPF0034"/>
    <property type="match status" value="1"/>
</dbReference>
<dbReference type="FunFam" id="3.20.20.70:FF:000162">
    <property type="entry name" value="tRNA-dihydrouridine(16/17) synthase [NAD(P)(+)]-like"/>
    <property type="match status" value="1"/>
</dbReference>
<comment type="catalytic activity">
    <reaction evidence="10">
        <text>5,6-dihydrouridine(17) in tRNA + NAD(+) = uridine(17) in tRNA + NADH + H(+)</text>
        <dbReference type="Rhea" id="RHEA:53372"/>
        <dbReference type="Rhea" id="RHEA-COMP:13541"/>
        <dbReference type="Rhea" id="RHEA-COMP:13542"/>
        <dbReference type="ChEBI" id="CHEBI:15378"/>
        <dbReference type="ChEBI" id="CHEBI:57540"/>
        <dbReference type="ChEBI" id="CHEBI:57945"/>
        <dbReference type="ChEBI" id="CHEBI:65315"/>
        <dbReference type="ChEBI" id="CHEBI:74443"/>
        <dbReference type="EC" id="1.3.1.88"/>
    </reaction>
    <physiologicalReaction direction="right-to-left" evidence="10">
        <dbReference type="Rhea" id="RHEA:53374"/>
    </physiologicalReaction>
</comment>
<dbReference type="AlphaFoldDB" id="A0A2K1KW55"/>
<dbReference type="PANTHER" id="PTHR11082">
    <property type="entry name" value="TRNA-DIHYDROURIDINE SYNTHASE"/>
    <property type="match status" value="1"/>
</dbReference>
<evidence type="ECO:0000256" key="13">
    <source>
        <dbReference type="ARBA" id="ARBA00049467"/>
    </source>
</evidence>
<keyword evidence="7" id="KW-0520">NAD</keyword>
<evidence type="ECO:0000256" key="10">
    <source>
        <dbReference type="ARBA" id="ARBA00047287"/>
    </source>
</evidence>
<keyword evidence="2" id="KW-0285">Flavoprotein</keyword>
<comment type="catalytic activity">
    <reaction evidence="13">
        <text>5,6-dihydrouridine(17) in tRNA + NADP(+) = uridine(17) in tRNA + NADPH + H(+)</text>
        <dbReference type="Rhea" id="RHEA:53368"/>
        <dbReference type="Rhea" id="RHEA-COMP:13541"/>
        <dbReference type="Rhea" id="RHEA-COMP:13542"/>
        <dbReference type="ChEBI" id="CHEBI:15378"/>
        <dbReference type="ChEBI" id="CHEBI:57783"/>
        <dbReference type="ChEBI" id="CHEBI:58349"/>
        <dbReference type="ChEBI" id="CHEBI:65315"/>
        <dbReference type="ChEBI" id="CHEBI:74443"/>
        <dbReference type="EC" id="1.3.1.88"/>
    </reaction>
    <physiologicalReaction direction="right-to-left" evidence="13">
        <dbReference type="Rhea" id="RHEA:53370"/>
    </physiologicalReaction>
</comment>
<keyword evidence="5" id="KW-0521">NADP</keyword>
<dbReference type="Proteomes" id="UP000006727">
    <property type="component" value="Chromosome 3"/>
</dbReference>
<dbReference type="EnsemblPlants" id="Pp3c3_25920V3.2">
    <property type="protein sequence ID" value="Pp3c3_25920V3.2"/>
    <property type="gene ID" value="Pp3c3_25920"/>
</dbReference>
<comment type="cofactor">
    <cofactor evidence="1">
        <name>FMN</name>
        <dbReference type="ChEBI" id="CHEBI:58210"/>
    </cofactor>
</comment>
<reference evidence="17" key="3">
    <citation type="submission" date="2020-12" db="UniProtKB">
        <authorList>
            <consortium name="EnsemblPlants"/>
        </authorList>
    </citation>
    <scope>IDENTIFICATION</scope>
</reference>
<dbReference type="InterPro" id="IPR035587">
    <property type="entry name" value="DUS-like_FMN-bd"/>
</dbReference>
<dbReference type="GeneID" id="112280165"/>
<dbReference type="OMA" id="SIRADWG"/>
<dbReference type="SUPFAM" id="SSF51395">
    <property type="entry name" value="FMN-linked oxidoreductases"/>
    <property type="match status" value="1"/>
</dbReference>
<accession>A0A2K1KW55</accession>
<dbReference type="KEGG" id="ppp:112280165"/>
<evidence type="ECO:0000256" key="11">
    <source>
        <dbReference type="ARBA" id="ARBA00047652"/>
    </source>
</evidence>
<evidence type="ECO:0000256" key="3">
    <source>
        <dbReference type="ARBA" id="ARBA00022643"/>
    </source>
</evidence>
<dbReference type="GO" id="GO:0017150">
    <property type="term" value="F:tRNA dihydrouridine synthase activity"/>
    <property type="evidence" value="ECO:0000318"/>
    <property type="project" value="GO_Central"/>
</dbReference>
<dbReference type="Pfam" id="PF01207">
    <property type="entry name" value="Dus"/>
    <property type="match status" value="1"/>
</dbReference>
<gene>
    <name evidence="17" type="primary">LOC112280165</name>
    <name evidence="16" type="ORF">PHYPA_004974</name>
</gene>
<keyword evidence="6" id="KW-0560">Oxidoreductase</keyword>
<evidence type="ECO:0000256" key="5">
    <source>
        <dbReference type="ARBA" id="ARBA00022857"/>
    </source>
</evidence>
<evidence type="ECO:0000256" key="2">
    <source>
        <dbReference type="ARBA" id="ARBA00022630"/>
    </source>
</evidence>
<evidence type="ECO:0000256" key="7">
    <source>
        <dbReference type="ARBA" id="ARBA00023027"/>
    </source>
</evidence>
<dbReference type="InterPro" id="IPR013785">
    <property type="entry name" value="Aldolase_TIM"/>
</dbReference>